<dbReference type="AlphaFoldDB" id="A0A0F9Q069"/>
<evidence type="ECO:0000313" key="1">
    <source>
        <dbReference type="EMBL" id="KKN35859.1"/>
    </source>
</evidence>
<accession>A0A0F9Q069</accession>
<sequence length="54" mass="6410">MKIDKSILTWTKDNLEVLRDDPYNLEDMNIEYKKQYNGDSNKLREAFQKSGISI</sequence>
<comment type="caution">
    <text evidence="1">The sequence shown here is derived from an EMBL/GenBank/DDBJ whole genome shotgun (WGS) entry which is preliminary data.</text>
</comment>
<organism evidence="1">
    <name type="scientific">marine sediment metagenome</name>
    <dbReference type="NCBI Taxonomy" id="412755"/>
    <lineage>
        <taxon>unclassified sequences</taxon>
        <taxon>metagenomes</taxon>
        <taxon>ecological metagenomes</taxon>
    </lineage>
</organism>
<protein>
    <submittedName>
        <fullName evidence="1">Uncharacterized protein</fullName>
    </submittedName>
</protein>
<gene>
    <name evidence="1" type="ORF">LCGC14_0779480</name>
</gene>
<reference evidence="1" key="1">
    <citation type="journal article" date="2015" name="Nature">
        <title>Complex archaea that bridge the gap between prokaryotes and eukaryotes.</title>
        <authorList>
            <person name="Spang A."/>
            <person name="Saw J.H."/>
            <person name="Jorgensen S.L."/>
            <person name="Zaremba-Niedzwiedzka K."/>
            <person name="Martijn J."/>
            <person name="Lind A.E."/>
            <person name="van Eijk R."/>
            <person name="Schleper C."/>
            <person name="Guy L."/>
            <person name="Ettema T.J."/>
        </authorList>
    </citation>
    <scope>NUCLEOTIDE SEQUENCE</scope>
</reference>
<name>A0A0F9Q069_9ZZZZ</name>
<dbReference type="EMBL" id="LAZR01002006">
    <property type="protein sequence ID" value="KKN35859.1"/>
    <property type="molecule type" value="Genomic_DNA"/>
</dbReference>
<proteinExistence type="predicted"/>